<dbReference type="InterPro" id="IPR024041">
    <property type="entry name" value="NH4_transpt_AmtB-like_dom"/>
</dbReference>
<keyword evidence="4 5" id="KW-0472">Membrane</keyword>
<name>A0A1J6LA27_NICAT</name>
<feature type="transmembrane region" description="Helical" evidence="5">
    <location>
        <begin position="12"/>
        <end position="42"/>
    </location>
</feature>
<accession>A0A1J6LA27</accession>
<keyword evidence="8" id="KW-1185">Reference proteome</keyword>
<dbReference type="GO" id="GO:0097272">
    <property type="term" value="P:ammonium homeostasis"/>
    <property type="evidence" value="ECO:0007669"/>
    <property type="project" value="TreeGrafter"/>
</dbReference>
<feature type="non-terminal residue" evidence="7">
    <location>
        <position position="102"/>
    </location>
</feature>
<evidence type="ECO:0000313" key="8">
    <source>
        <dbReference type="Proteomes" id="UP000187609"/>
    </source>
</evidence>
<proteinExistence type="predicted"/>
<dbReference type="EMBL" id="MJEQ01002243">
    <property type="protein sequence ID" value="OIT27889.1"/>
    <property type="molecule type" value="Genomic_DNA"/>
</dbReference>
<evidence type="ECO:0000256" key="5">
    <source>
        <dbReference type="SAM" id="Phobius"/>
    </source>
</evidence>
<reference evidence="7" key="1">
    <citation type="submission" date="2016-11" db="EMBL/GenBank/DDBJ databases">
        <title>The genome of Nicotiana attenuata.</title>
        <authorList>
            <person name="Xu S."/>
            <person name="Brockmoeller T."/>
            <person name="Gaquerel E."/>
            <person name="Navarro A."/>
            <person name="Kuhl H."/>
            <person name="Gase K."/>
            <person name="Ling Z."/>
            <person name="Zhou W."/>
            <person name="Kreitzer C."/>
            <person name="Stanke M."/>
            <person name="Tang H."/>
            <person name="Lyons E."/>
            <person name="Pandey P."/>
            <person name="Pandey S.P."/>
            <person name="Timmermann B."/>
            <person name="Baldwin I.T."/>
        </authorList>
    </citation>
    <scope>NUCLEOTIDE SEQUENCE [LARGE SCALE GENOMIC DNA]</scope>
    <source>
        <strain evidence="7">UT</strain>
    </source>
</reference>
<dbReference type="Gramene" id="OIT27889">
    <property type="protein sequence ID" value="OIT27889"/>
    <property type="gene ID" value="A4A49_65460"/>
</dbReference>
<gene>
    <name evidence="7" type="primary">AMT1-1_1</name>
    <name evidence="7" type="ORF">A4A49_65460</name>
</gene>
<protein>
    <submittedName>
        <fullName evidence="7">Ammonium transporter 1 member 1</fullName>
    </submittedName>
</protein>
<comment type="caution">
    <text evidence="7">The sequence shown here is derived from an EMBL/GenBank/DDBJ whole genome shotgun (WGS) entry which is preliminary data.</text>
</comment>
<dbReference type="PANTHER" id="PTHR11730">
    <property type="entry name" value="AMMONIUM TRANSPORTER"/>
    <property type="match status" value="1"/>
</dbReference>
<evidence type="ECO:0000256" key="3">
    <source>
        <dbReference type="ARBA" id="ARBA00022989"/>
    </source>
</evidence>
<feature type="domain" description="Ammonium transporter AmtB-like" evidence="6">
    <location>
        <begin position="1"/>
        <end position="87"/>
    </location>
</feature>
<evidence type="ECO:0000259" key="6">
    <source>
        <dbReference type="Pfam" id="PF00909"/>
    </source>
</evidence>
<keyword evidence="3 5" id="KW-1133">Transmembrane helix</keyword>
<dbReference type="AlphaFoldDB" id="A0A1J6LA27"/>
<dbReference type="STRING" id="49451.A0A1J6LA27"/>
<dbReference type="Pfam" id="PF00909">
    <property type="entry name" value="Ammonium_transp"/>
    <property type="match status" value="1"/>
</dbReference>
<dbReference type="Proteomes" id="UP000187609">
    <property type="component" value="Unassembled WGS sequence"/>
</dbReference>
<evidence type="ECO:0000256" key="4">
    <source>
        <dbReference type="ARBA" id="ARBA00023136"/>
    </source>
</evidence>
<evidence type="ECO:0000256" key="1">
    <source>
        <dbReference type="ARBA" id="ARBA00004141"/>
    </source>
</evidence>
<dbReference type="Gene3D" id="1.10.3430.10">
    <property type="entry name" value="Ammonium transporter AmtB like domains"/>
    <property type="match status" value="1"/>
</dbReference>
<dbReference type="SMR" id="A0A1J6LA27"/>
<dbReference type="GO" id="GO:0005886">
    <property type="term" value="C:plasma membrane"/>
    <property type="evidence" value="ECO:0007669"/>
    <property type="project" value="TreeGrafter"/>
</dbReference>
<dbReference type="InterPro" id="IPR029020">
    <property type="entry name" value="Ammonium/urea_transptr"/>
</dbReference>
<dbReference type="PANTHER" id="PTHR11730:SF94">
    <property type="entry name" value="AMMONIUM TRANSPORTER"/>
    <property type="match status" value="1"/>
</dbReference>
<dbReference type="SUPFAM" id="SSF111352">
    <property type="entry name" value="Ammonium transporter"/>
    <property type="match status" value="1"/>
</dbReference>
<feature type="non-terminal residue" evidence="7">
    <location>
        <position position="1"/>
    </location>
</feature>
<keyword evidence="2 5" id="KW-0812">Transmembrane</keyword>
<sequence>HWNLTDVCNGLLGGFAAITGGCSVVDPWAAIICGFVAAWVLIGCNKLAERFQYDDPLEAAQLHGGCRAWGIIFTALFAEKKYINEIYPGKEGRPYGLLRGGG</sequence>
<dbReference type="GO" id="GO:0008519">
    <property type="term" value="F:ammonium channel activity"/>
    <property type="evidence" value="ECO:0007669"/>
    <property type="project" value="InterPro"/>
</dbReference>
<evidence type="ECO:0000313" key="7">
    <source>
        <dbReference type="EMBL" id="OIT27889.1"/>
    </source>
</evidence>
<organism evidence="7 8">
    <name type="scientific">Nicotiana attenuata</name>
    <name type="common">Coyote tobacco</name>
    <dbReference type="NCBI Taxonomy" id="49451"/>
    <lineage>
        <taxon>Eukaryota</taxon>
        <taxon>Viridiplantae</taxon>
        <taxon>Streptophyta</taxon>
        <taxon>Embryophyta</taxon>
        <taxon>Tracheophyta</taxon>
        <taxon>Spermatophyta</taxon>
        <taxon>Magnoliopsida</taxon>
        <taxon>eudicotyledons</taxon>
        <taxon>Gunneridae</taxon>
        <taxon>Pentapetalae</taxon>
        <taxon>asterids</taxon>
        <taxon>lamiids</taxon>
        <taxon>Solanales</taxon>
        <taxon>Solanaceae</taxon>
        <taxon>Nicotianoideae</taxon>
        <taxon>Nicotianeae</taxon>
        <taxon>Nicotiana</taxon>
    </lineage>
</organism>
<evidence type="ECO:0000256" key="2">
    <source>
        <dbReference type="ARBA" id="ARBA00022692"/>
    </source>
</evidence>
<comment type="subcellular location">
    <subcellularLocation>
        <location evidence="1">Membrane</location>
        <topology evidence="1">Multi-pass membrane protein</topology>
    </subcellularLocation>
</comment>